<dbReference type="EMBL" id="CAJNRD030001116">
    <property type="protein sequence ID" value="CAG5075672.1"/>
    <property type="molecule type" value="Genomic_DNA"/>
</dbReference>
<comment type="caution">
    <text evidence="1">The sequence shown here is derived from an EMBL/GenBank/DDBJ whole genome shotgun (WGS) entry which is preliminary data.</text>
</comment>
<name>A0A8J2EBB8_COTCN</name>
<organism evidence="1 2">
    <name type="scientific">Cotesia congregata</name>
    <name type="common">Parasitoid wasp</name>
    <name type="synonym">Apanteles congregatus</name>
    <dbReference type="NCBI Taxonomy" id="51543"/>
    <lineage>
        <taxon>Eukaryota</taxon>
        <taxon>Metazoa</taxon>
        <taxon>Ecdysozoa</taxon>
        <taxon>Arthropoda</taxon>
        <taxon>Hexapoda</taxon>
        <taxon>Insecta</taxon>
        <taxon>Pterygota</taxon>
        <taxon>Neoptera</taxon>
        <taxon>Endopterygota</taxon>
        <taxon>Hymenoptera</taxon>
        <taxon>Apocrita</taxon>
        <taxon>Ichneumonoidea</taxon>
        <taxon>Braconidae</taxon>
        <taxon>Microgastrinae</taxon>
        <taxon>Cotesia</taxon>
    </lineage>
</organism>
<reference evidence="1" key="1">
    <citation type="submission" date="2021-04" db="EMBL/GenBank/DDBJ databases">
        <authorList>
            <person name="Chebbi M.A.C M."/>
        </authorList>
    </citation>
    <scope>NUCLEOTIDE SEQUENCE</scope>
</reference>
<proteinExistence type="predicted"/>
<keyword evidence="2" id="KW-1185">Reference proteome</keyword>
<gene>
    <name evidence="1" type="ORF">HICCMSTLAB_LOCUS1803</name>
</gene>
<evidence type="ECO:0000313" key="1">
    <source>
        <dbReference type="EMBL" id="CAG5075672.1"/>
    </source>
</evidence>
<protein>
    <submittedName>
        <fullName evidence="1">Uncharacterized protein</fullName>
    </submittedName>
</protein>
<dbReference type="AlphaFoldDB" id="A0A8J2EBB8"/>
<evidence type="ECO:0000313" key="2">
    <source>
        <dbReference type="Proteomes" id="UP000786811"/>
    </source>
</evidence>
<accession>A0A8J2EBB8</accession>
<sequence length="88" mass="10004">MEIQRSNCAIDAVSFFLSIVTADKKKQSQLETITKWPPLGFTSSKIFTPLSELSKLLLSFSSLAAKISRKNHKWLGMIKISDSLYYFK</sequence>
<dbReference type="Proteomes" id="UP000786811">
    <property type="component" value="Unassembled WGS sequence"/>
</dbReference>